<evidence type="ECO:0000259" key="6">
    <source>
        <dbReference type="Pfam" id="PF04542"/>
    </source>
</evidence>
<evidence type="ECO:0000313" key="9">
    <source>
        <dbReference type="Proteomes" id="UP000179164"/>
    </source>
</evidence>
<dbReference type="InterPro" id="IPR013324">
    <property type="entry name" value="RNA_pol_sigma_r3/r4-like"/>
</dbReference>
<dbReference type="InterPro" id="IPR013325">
    <property type="entry name" value="RNA_pol_sigma_r2"/>
</dbReference>
<dbReference type="EMBL" id="MHKE01000012">
    <property type="protein sequence ID" value="OGY84049.1"/>
    <property type="molecule type" value="Genomic_DNA"/>
</dbReference>
<dbReference type="Gene3D" id="1.10.10.10">
    <property type="entry name" value="Winged helix-like DNA-binding domain superfamily/Winged helix DNA-binding domain"/>
    <property type="match status" value="1"/>
</dbReference>
<evidence type="ECO:0000256" key="4">
    <source>
        <dbReference type="ARBA" id="ARBA00023163"/>
    </source>
</evidence>
<accession>A0A1G2B615</accession>
<dbReference type="SUPFAM" id="SSF88659">
    <property type="entry name" value="Sigma3 and sigma4 domains of RNA polymerase sigma factors"/>
    <property type="match status" value="1"/>
</dbReference>
<dbReference type="InterPro" id="IPR036388">
    <property type="entry name" value="WH-like_DNA-bd_sf"/>
</dbReference>
<dbReference type="Pfam" id="PF04542">
    <property type="entry name" value="Sigma70_r2"/>
    <property type="match status" value="1"/>
</dbReference>
<dbReference type="GO" id="GO:0006352">
    <property type="term" value="P:DNA-templated transcription initiation"/>
    <property type="evidence" value="ECO:0007669"/>
    <property type="project" value="InterPro"/>
</dbReference>
<dbReference type="NCBIfam" id="TIGR02937">
    <property type="entry name" value="sigma70-ECF"/>
    <property type="match status" value="1"/>
</dbReference>
<evidence type="ECO:0000256" key="5">
    <source>
        <dbReference type="SAM" id="Phobius"/>
    </source>
</evidence>
<dbReference type="STRING" id="1798543.A2898_02170"/>
<dbReference type="InterPro" id="IPR014284">
    <property type="entry name" value="RNA_pol_sigma-70_dom"/>
</dbReference>
<dbReference type="SUPFAM" id="SSF88946">
    <property type="entry name" value="Sigma2 domain of RNA polymerase sigma factors"/>
    <property type="match status" value="1"/>
</dbReference>
<evidence type="ECO:0008006" key="10">
    <source>
        <dbReference type="Google" id="ProtNLM"/>
    </source>
</evidence>
<keyword evidence="5" id="KW-0472">Membrane</keyword>
<evidence type="ECO:0000256" key="3">
    <source>
        <dbReference type="ARBA" id="ARBA00023082"/>
    </source>
</evidence>
<dbReference type="InterPro" id="IPR007627">
    <property type="entry name" value="RNA_pol_sigma70_r2"/>
</dbReference>
<protein>
    <recommendedName>
        <fullName evidence="10">RNA polymerase sigma-70 region 2 domain-containing protein</fullName>
    </recommendedName>
</protein>
<keyword evidence="5" id="KW-1133">Transmembrane helix</keyword>
<evidence type="ECO:0000256" key="1">
    <source>
        <dbReference type="ARBA" id="ARBA00010641"/>
    </source>
</evidence>
<evidence type="ECO:0000313" key="8">
    <source>
        <dbReference type="EMBL" id="OGY84049.1"/>
    </source>
</evidence>
<keyword evidence="2" id="KW-0805">Transcription regulation</keyword>
<keyword evidence="4" id="KW-0804">Transcription</keyword>
<evidence type="ECO:0000256" key="2">
    <source>
        <dbReference type="ARBA" id="ARBA00023015"/>
    </source>
</evidence>
<sequence>MDAARERSVLEACQRGDTEMFGELYDAYIEKIYSFIFYRTSHRETAEDLTSVTFTKALEHISTFRGGSFSSWLYRIARNTVTDHYRTSKNVTSLDDAIAVMAGKSDVEDSERRLIIEQVKQYLHTLKQEHQDVVLMRIWDDLPYERIAEITGKSEANCKMIVSRSLSSIRKQFAIAAALILIGLLFFHLL</sequence>
<keyword evidence="5" id="KW-0812">Transmembrane</keyword>
<feature type="domain" description="RNA polymerase sigma-70 region 2" evidence="6">
    <location>
        <begin position="24"/>
        <end position="89"/>
    </location>
</feature>
<dbReference type="Proteomes" id="UP000179164">
    <property type="component" value="Unassembled WGS sequence"/>
</dbReference>
<feature type="domain" description="RNA polymerase sigma factor 70 region 4 type 2" evidence="7">
    <location>
        <begin position="117"/>
        <end position="166"/>
    </location>
</feature>
<dbReference type="GO" id="GO:0016987">
    <property type="term" value="F:sigma factor activity"/>
    <property type="evidence" value="ECO:0007669"/>
    <property type="project" value="UniProtKB-KW"/>
</dbReference>
<dbReference type="InterPro" id="IPR039425">
    <property type="entry name" value="RNA_pol_sigma-70-like"/>
</dbReference>
<comment type="caution">
    <text evidence="8">The sequence shown here is derived from an EMBL/GenBank/DDBJ whole genome shotgun (WGS) entry which is preliminary data.</text>
</comment>
<dbReference type="AlphaFoldDB" id="A0A1G2B615"/>
<name>A0A1G2B615_9BACT</name>
<comment type="similarity">
    <text evidence="1">Belongs to the sigma-70 factor family. ECF subfamily.</text>
</comment>
<dbReference type="Gene3D" id="1.10.1740.10">
    <property type="match status" value="1"/>
</dbReference>
<feature type="transmembrane region" description="Helical" evidence="5">
    <location>
        <begin position="173"/>
        <end position="189"/>
    </location>
</feature>
<dbReference type="GO" id="GO:0003677">
    <property type="term" value="F:DNA binding"/>
    <property type="evidence" value="ECO:0007669"/>
    <property type="project" value="InterPro"/>
</dbReference>
<proteinExistence type="inferred from homology"/>
<dbReference type="InterPro" id="IPR013249">
    <property type="entry name" value="RNA_pol_sigma70_r4_t2"/>
</dbReference>
<reference evidence="8 9" key="1">
    <citation type="journal article" date="2016" name="Nat. Commun.">
        <title>Thousands of microbial genomes shed light on interconnected biogeochemical processes in an aquifer system.</title>
        <authorList>
            <person name="Anantharaman K."/>
            <person name="Brown C.T."/>
            <person name="Hug L.A."/>
            <person name="Sharon I."/>
            <person name="Castelle C.J."/>
            <person name="Probst A.J."/>
            <person name="Thomas B.C."/>
            <person name="Singh A."/>
            <person name="Wilkins M.J."/>
            <person name="Karaoz U."/>
            <person name="Brodie E.L."/>
            <person name="Williams K.H."/>
            <person name="Hubbard S.S."/>
            <person name="Banfield J.F."/>
        </authorList>
    </citation>
    <scope>NUCLEOTIDE SEQUENCE [LARGE SCALE GENOMIC DNA]</scope>
</reference>
<keyword evidence="3" id="KW-0731">Sigma factor</keyword>
<organism evidence="8 9">
    <name type="scientific">Candidatus Kerfeldbacteria bacterium RIFCSPLOWO2_01_FULL_48_11</name>
    <dbReference type="NCBI Taxonomy" id="1798543"/>
    <lineage>
        <taxon>Bacteria</taxon>
        <taxon>Candidatus Kerfeldiibacteriota</taxon>
    </lineage>
</organism>
<gene>
    <name evidence="8" type="ORF">A2898_02170</name>
</gene>
<dbReference type="PANTHER" id="PTHR43133:SF57">
    <property type="entry name" value="RNA POLYMERASE SIGMA-70 FACTOR"/>
    <property type="match status" value="1"/>
</dbReference>
<dbReference type="PANTHER" id="PTHR43133">
    <property type="entry name" value="RNA POLYMERASE ECF-TYPE SIGMA FACTO"/>
    <property type="match status" value="1"/>
</dbReference>
<evidence type="ECO:0000259" key="7">
    <source>
        <dbReference type="Pfam" id="PF08281"/>
    </source>
</evidence>
<dbReference type="Pfam" id="PF08281">
    <property type="entry name" value="Sigma70_r4_2"/>
    <property type="match status" value="1"/>
</dbReference>